<dbReference type="GO" id="GO:0000981">
    <property type="term" value="F:DNA-binding transcription factor activity, RNA polymerase II-specific"/>
    <property type="evidence" value="ECO:0007669"/>
    <property type="project" value="InterPro"/>
</dbReference>
<evidence type="ECO:0000256" key="5">
    <source>
        <dbReference type="ARBA" id="ARBA00023163"/>
    </source>
</evidence>
<protein>
    <recommendedName>
        <fullName evidence="8">Zn(2)-C6 fungal-type domain-containing protein</fullName>
    </recommendedName>
</protein>
<dbReference type="GO" id="GO:0045944">
    <property type="term" value="P:positive regulation of transcription by RNA polymerase II"/>
    <property type="evidence" value="ECO:0007669"/>
    <property type="project" value="TreeGrafter"/>
</dbReference>
<evidence type="ECO:0000256" key="3">
    <source>
        <dbReference type="ARBA" id="ARBA00023015"/>
    </source>
</evidence>
<dbReference type="GO" id="GO:0008270">
    <property type="term" value="F:zinc ion binding"/>
    <property type="evidence" value="ECO:0007669"/>
    <property type="project" value="InterPro"/>
</dbReference>
<dbReference type="InterPro" id="IPR051711">
    <property type="entry name" value="Stress_Response_Reg"/>
</dbReference>
<dbReference type="InParanoid" id="A0A0C3GTE8"/>
<name>A0A0C3GTE8_OIDMZ</name>
<dbReference type="InterPro" id="IPR001138">
    <property type="entry name" value="Zn2Cys6_DnaBD"/>
</dbReference>
<accession>A0A0C3GTE8</accession>
<dbReference type="PROSITE" id="PS50048">
    <property type="entry name" value="ZN2_CY6_FUNGAL_2"/>
    <property type="match status" value="1"/>
</dbReference>
<dbReference type="Pfam" id="PF00172">
    <property type="entry name" value="Zn_clus"/>
    <property type="match status" value="1"/>
</dbReference>
<dbReference type="PANTHER" id="PTHR47540:SF6">
    <property type="entry name" value="ZN(II)2CYS6 TRANSCRIPTION FACTOR (EUROFUNG)"/>
    <property type="match status" value="1"/>
</dbReference>
<dbReference type="CDD" id="cd12148">
    <property type="entry name" value="fungal_TF_MHR"/>
    <property type="match status" value="1"/>
</dbReference>
<reference evidence="9 10" key="1">
    <citation type="submission" date="2014-04" db="EMBL/GenBank/DDBJ databases">
        <authorList>
            <consortium name="DOE Joint Genome Institute"/>
            <person name="Kuo A."/>
            <person name="Martino E."/>
            <person name="Perotto S."/>
            <person name="Kohler A."/>
            <person name="Nagy L.G."/>
            <person name="Floudas D."/>
            <person name="Copeland A."/>
            <person name="Barry K.W."/>
            <person name="Cichocki N."/>
            <person name="Veneault-Fourrey C."/>
            <person name="LaButti K."/>
            <person name="Lindquist E.A."/>
            <person name="Lipzen A."/>
            <person name="Lundell T."/>
            <person name="Morin E."/>
            <person name="Murat C."/>
            <person name="Sun H."/>
            <person name="Tunlid A."/>
            <person name="Henrissat B."/>
            <person name="Grigoriev I.V."/>
            <person name="Hibbett D.S."/>
            <person name="Martin F."/>
            <person name="Nordberg H.P."/>
            <person name="Cantor M.N."/>
            <person name="Hua S.X."/>
        </authorList>
    </citation>
    <scope>NUCLEOTIDE SEQUENCE [LARGE SCALE GENOMIC DNA]</scope>
    <source>
        <strain evidence="9 10">Zn</strain>
    </source>
</reference>
<keyword evidence="2" id="KW-0479">Metal-binding</keyword>
<keyword evidence="6" id="KW-0539">Nucleus</keyword>
<keyword evidence="5" id="KW-0804">Transcription</keyword>
<gene>
    <name evidence="9" type="ORF">OIDMADRAFT_127588</name>
</gene>
<dbReference type="PROSITE" id="PS00463">
    <property type="entry name" value="ZN2_CY6_FUNGAL_1"/>
    <property type="match status" value="1"/>
</dbReference>
<evidence type="ECO:0000256" key="2">
    <source>
        <dbReference type="ARBA" id="ARBA00022723"/>
    </source>
</evidence>
<feature type="non-terminal residue" evidence="9">
    <location>
        <position position="1"/>
    </location>
</feature>
<dbReference type="HOGENOM" id="CLU_006926_1_1_1"/>
<dbReference type="Proteomes" id="UP000054321">
    <property type="component" value="Unassembled WGS sequence"/>
</dbReference>
<evidence type="ECO:0000256" key="6">
    <source>
        <dbReference type="ARBA" id="ARBA00023242"/>
    </source>
</evidence>
<evidence type="ECO:0000313" key="10">
    <source>
        <dbReference type="Proteomes" id="UP000054321"/>
    </source>
</evidence>
<dbReference type="SMART" id="SM00066">
    <property type="entry name" value="GAL4"/>
    <property type="match status" value="1"/>
</dbReference>
<dbReference type="Pfam" id="PF04082">
    <property type="entry name" value="Fungal_trans"/>
    <property type="match status" value="1"/>
</dbReference>
<dbReference type="InterPro" id="IPR007219">
    <property type="entry name" value="XnlR_reg_dom"/>
</dbReference>
<dbReference type="FunCoup" id="A0A0C3GTE8">
    <property type="interactions" value="534"/>
</dbReference>
<feature type="domain" description="Zn(2)-C6 fungal-type" evidence="8">
    <location>
        <begin position="1"/>
        <end position="32"/>
    </location>
</feature>
<evidence type="ECO:0000256" key="7">
    <source>
        <dbReference type="SAM" id="MobiDB-lite"/>
    </source>
</evidence>
<dbReference type="Gene3D" id="4.10.240.10">
    <property type="entry name" value="Zn(2)-C6 fungal-type DNA-binding domain"/>
    <property type="match status" value="1"/>
</dbReference>
<dbReference type="GO" id="GO:0043565">
    <property type="term" value="F:sequence-specific DNA binding"/>
    <property type="evidence" value="ECO:0007669"/>
    <property type="project" value="TreeGrafter"/>
</dbReference>
<comment type="subcellular location">
    <subcellularLocation>
        <location evidence="1">Nucleus</location>
    </subcellularLocation>
</comment>
<dbReference type="GO" id="GO:0005634">
    <property type="term" value="C:nucleus"/>
    <property type="evidence" value="ECO:0007669"/>
    <property type="project" value="UniProtKB-SubCell"/>
</dbReference>
<dbReference type="STRING" id="913774.A0A0C3GTE8"/>
<evidence type="ECO:0000259" key="8">
    <source>
        <dbReference type="PROSITE" id="PS50048"/>
    </source>
</evidence>
<dbReference type="GO" id="GO:0006351">
    <property type="term" value="P:DNA-templated transcription"/>
    <property type="evidence" value="ECO:0007669"/>
    <property type="project" value="InterPro"/>
</dbReference>
<keyword evidence="3" id="KW-0805">Transcription regulation</keyword>
<evidence type="ECO:0000256" key="1">
    <source>
        <dbReference type="ARBA" id="ARBA00004123"/>
    </source>
</evidence>
<dbReference type="EMBL" id="KN832879">
    <property type="protein sequence ID" value="KIM99325.1"/>
    <property type="molecule type" value="Genomic_DNA"/>
</dbReference>
<dbReference type="OrthoDB" id="3990906at2759"/>
<keyword evidence="4" id="KW-0238">DNA-binding</keyword>
<evidence type="ECO:0000313" key="9">
    <source>
        <dbReference type="EMBL" id="KIM99325.1"/>
    </source>
</evidence>
<dbReference type="CDD" id="cd00067">
    <property type="entry name" value="GAL4"/>
    <property type="match status" value="1"/>
</dbReference>
<proteinExistence type="predicted"/>
<reference evidence="10" key="2">
    <citation type="submission" date="2015-01" db="EMBL/GenBank/DDBJ databases">
        <title>Evolutionary Origins and Diversification of the Mycorrhizal Mutualists.</title>
        <authorList>
            <consortium name="DOE Joint Genome Institute"/>
            <consortium name="Mycorrhizal Genomics Consortium"/>
            <person name="Kohler A."/>
            <person name="Kuo A."/>
            <person name="Nagy L.G."/>
            <person name="Floudas D."/>
            <person name="Copeland A."/>
            <person name="Barry K.W."/>
            <person name="Cichocki N."/>
            <person name="Veneault-Fourrey C."/>
            <person name="LaButti K."/>
            <person name="Lindquist E.A."/>
            <person name="Lipzen A."/>
            <person name="Lundell T."/>
            <person name="Morin E."/>
            <person name="Murat C."/>
            <person name="Riley R."/>
            <person name="Ohm R."/>
            <person name="Sun H."/>
            <person name="Tunlid A."/>
            <person name="Henrissat B."/>
            <person name="Grigoriev I.V."/>
            <person name="Hibbett D.S."/>
            <person name="Martin F."/>
        </authorList>
    </citation>
    <scope>NUCLEOTIDE SEQUENCE [LARGE SCALE GENOMIC DNA]</scope>
    <source>
        <strain evidence="10">Zn</strain>
    </source>
</reference>
<dbReference type="PANTHER" id="PTHR47540">
    <property type="entry name" value="THIAMINE REPRESSIBLE GENES REGULATORY PROTEIN THI5"/>
    <property type="match status" value="1"/>
</dbReference>
<sequence>SCRRCRERKIKCSGTKPCAKCQQAGCADECTFLKRDRKVKVSKRADRPAEVAQQAGEDEDEESCANPRDLAPGRSPSPLPRDDGTIVRNPLLNERAWFHPYDPAEPPIFVGEAACTAFATRFRQFLDGDPTTSHIPRTSYVLESTLTIANEAPAKWPSVSRARLLVAVALNHIGSVYDFVLRRATLEMLEKVYQSSNSACPVETARFFALFAFGEIYSARPSDHNEVPGTRYFARATSLVQFLPERPSIAHVETLLLLALFSCFLNRRHSAYLLIGSATRLGLILGLNYTISEAQLTDSVDRQHRIRLWWTIYILDRMLACEISLPAQVSEHDLHVDMPSHHSDGQFTDVDYITANIGLAHIAGRLMAEIYSRRKHEAIFLQRAQTLLKALRDWMETLPASVRLSLAHGGESRGNIISLHLMFNQVKPSLSREVLTLVEACVHAARHSHSLIVGEWIKSSLHMFGSSCAQCLFSSALVLVMSRYVSGHNVDEHGALDTAREVLASMSSNGNLAAAEFRRNLEQVKISFEISHSPTRGHPAPPSEHAVSFEMPLVGGDSIATRGGVGYPANAAIPLDGITMEMAFMDPMMQEFLAQSHLEAGLIEDGDLSATNPRNLFSEPTTSLWVT</sequence>
<dbReference type="AlphaFoldDB" id="A0A0C3GTE8"/>
<dbReference type="SMART" id="SM00906">
    <property type="entry name" value="Fungal_trans"/>
    <property type="match status" value="1"/>
</dbReference>
<organism evidence="9 10">
    <name type="scientific">Oidiodendron maius (strain Zn)</name>
    <dbReference type="NCBI Taxonomy" id="913774"/>
    <lineage>
        <taxon>Eukaryota</taxon>
        <taxon>Fungi</taxon>
        <taxon>Dikarya</taxon>
        <taxon>Ascomycota</taxon>
        <taxon>Pezizomycotina</taxon>
        <taxon>Leotiomycetes</taxon>
        <taxon>Leotiomycetes incertae sedis</taxon>
        <taxon>Myxotrichaceae</taxon>
        <taxon>Oidiodendron</taxon>
    </lineage>
</organism>
<keyword evidence="10" id="KW-1185">Reference proteome</keyword>
<evidence type="ECO:0000256" key="4">
    <source>
        <dbReference type="ARBA" id="ARBA00023125"/>
    </source>
</evidence>
<dbReference type="InterPro" id="IPR036864">
    <property type="entry name" value="Zn2-C6_fun-type_DNA-bd_sf"/>
</dbReference>
<feature type="region of interest" description="Disordered" evidence="7">
    <location>
        <begin position="40"/>
        <end position="84"/>
    </location>
</feature>